<dbReference type="EnsemblMetazoa" id="PPA09589.1">
    <property type="protein sequence ID" value="PPA09589.1"/>
    <property type="gene ID" value="WBGene00099143"/>
</dbReference>
<dbReference type="GO" id="GO:0008289">
    <property type="term" value="F:lipid binding"/>
    <property type="evidence" value="ECO:0007669"/>
    <property type="project" value="UniProtKB-KW"/>
</dbReference>
<dbReference type="CDD" id="cd00742">
    <property type="entry name" value="FABP"/>
    <property type="match status" value="1"/>
</dbReference>
<proteinExistence type="inferred from homology"/>
<sequence>MKVASLVCILLAVVFAAAENLPDKFFGTFDINRSVNFTEYWEAKGYGYTTRWRFITRAGVTKVITKTGDDTFNFDSLSTKKDLKYKDIKLGEEFIGEGWDGSNHTITFSFKDGVLYEKHVPTDMDAEQKEDEYRFHFEEDEYRFHFEEDELVQTLEYNGVIAKKYFKRI</sequence>
<evidence type="ECO:0000256" key="3">
    <source>
        <dbReference type="ARBA" id="ARBA00023121"/>
    </source>
</evidence>
<dbReference type="OrthoDB" id="412780at2759"/>
<dbReference type="InterPro" id="IPR000463">
    <property type="entry name" value="Fatty_acid-bd"/>
</dbReference>
<protein>
    <submittedName>
        <fullName evidence="4">Uncharacterized protein</fullName>
    </submittedName>
</protein>
<gene>
    <name evidence="4" type="primary">WBGene00099143</name>
</gene>
<dbReference type="SUPFAM" id="SSF50814">
    <property type="entry name" value="Lipocalins"/>
    <property type="match status" value="1"/>
</dbReference>
<dbReference type="AlphaFoldDB" id="A0A454Y391"/>
<evidence type="ECO:0000313" key="4">
    <source>
        <dbReference type="EnsemblMetazoa" id="PPA09589.1"/>
    </source>
</evidence>
<evidence type="ECO:0000313" key="5">
    <source>
        <dbReference type="Proteomes" id="UP000005239"/>
    </source>
</evidence>
<dbReference type="InterPro" id="IPR040094">
    <property type="entry name" value="Lbp1-4"/>
</dbReference>
<dbReference type="InterPro" id="IPR012674">
    <property type="entry name" value="Calycin"/>
</dbReference>
<evidence type="ECO:0000256" key="1">
    <source>
        <dbReference type="ARBA" id="ARBA00008390"/>
    </source>
</evidence>
<comment type="similarity">
    <text evidence="1">Belongs to the calycin superfamily. Fatty-acid binding protein (FABP) family.</text>
</comment>
<keyword evidence="3" id="KW-0446">Lipid-binding</keyword>
<dbReference type="PANTHER" id="PTHR22725">
    <property type="entry name" value="FATTY ACID-BINDING PROTEIN HOMOLOG 1-RELATED-RELATED"/>
    <property type="match status" value="1"/>
</dbReference>
<dbReference type="PRINTS" id="PR00178">
    <property type="entry name" value="FATTYACIDBP"/>
</dbReference>
<name>A0A454Y391_PRIPA</name>
<keyword evidence="2" id="KW-0813">Transport</keyword>
<evidence type="ECO:0000256" key="2">
    <source>
        <dbReference type="ARBA" id="ARBA00022448"/>
    </source>
</evidence>
<keyword evidence="5" id="KW-1185">Reference proteome</keyword>
<dbReference type="Gene3D" id="2.40.128.20">
    <property type="match status" value="1"/>
</dbReference>
<reference evidence="4" key="2">
    <citation type="submission" date="2022-06" db="UniProtKB">
        <authorList>
            <consortium name="EnsemblMetazoa"/>
        </authorList>
    </citation>
    <scope>IDENTIFICATION</scope>
    <source>
        <strain evidence="4">PS312</strain>
    </source>
</reference>
<reference evidence="5" key="1">
    <citation type="journal article" date="2008" name="Nat. Genet.">
        <title>The Pristionchus pacificus genome provides a unique perspective on nematode lifestyle and parasitism.</title>
        <authorList>
            <person name="Dieterich C."/>
            <person name="Clifton S.W."/>
            <person name="Schuster L.N."/>
            <person name="Chinwalla A."/>
            <person name="Delehaunty K."/>
            <person name="Dinkelacker I."/>
            <person name="Fulton L."/>
            <person name="Fulton R."/>
            <person name="Godfrey J."/>
            <person name="Minx P."/>
            <person name="Mitreva M."/>
            <person name="Roeseler W."/>
            <person name="Tian H."/>
            <person name="Witte H."/>
            <person name="Yang S.P."/>
            <person name="Wilson R.K."/>
            <person name="Sommer R.J."/>
        </authorList>
    </citation>
    <scope>NUCLEOTIDE SEQUENCE [LARGE SCALE GENOMIC DNA]</scope>
    <source>
        <strain evidence="5">PS312</strain>
    </source>
</reference>
<dbReference type="PANTHER" id="PTHR22725:SF2">
    <property type="entry name" value="FATTY ACID-BINDING PROTEIN HOMOLOG 1-RELATED"/>
    <property type="match status" value="1"/>
</dbReference>
<organism evidence="4 5">
    <name type="scientific">Pristionchus pacificus</name>
    <name type="common">Parasitic nematode worm</name>
    <dbReference type="NCBI Taxonomy" id="54126"/>
    <lineage>
        <taxon>Eukaryota</taxon>
        <taxon>Metazoa</taxon>
        <taxon>Ecdysozoa</taxon>
        <taxon>Nematoda</taxon>
        <taxon>Chromadorea</taxon>
        <taxon>Rhabditida</taxon>
        <taxon>Rhabditina</taxon>
        <taxon>Diplogasteromorpha</taxon>
        <taxon>Diplogasteroidea</taxon>
        <taxon>Neodiplogasteridae</taxon>
        <taxon>Pristionchus</taxon>
    </lineage>
</organism>
<accession>A0A8R1U790</accession>
<accession>A0A454Y391</accession>
<dbReference type="Proteomes" id="UP000005239">
    <property type="component" value="Unassembled WGS sequence"/>
</dbReference>